<accession>A0A518DTY6</accession>
<keyword evidence="4" id="KW-1185">Reference proteome</keyword>
<evidence type="ECO:0000256" key="1">
    <source>
        <dbReference type="SAM" id="MobiDB-lite"/>
    </source>
</evidence>
<dbReference type="GO" id="GO:0047475">
    <property type="term" value="F:phenylacetate-CoA ligase activity"/>
    <property type="evidence" value="ECO:0007669"/>
    <property type="project" value="UniProtKB-EC"/>
</dbReference>
<sequence length="467" mass="52179">MPRPTPPVLMRQPSTGSRLRQGPEWGTPDCSGRTTIYHWGMKNSTFENRRQLETLDSQSLVDHQLDRLNQLLAAILPHNRFYAEKFSDLALPLTSLDELANLPFTFKEELVAGKHEGDLAANLTWPLERYSRFHRTSGTHGRPMVVLDTPDDWEWWLHNWQFVLDAAELTPADRVLMAFSFGPFIGFWSAFDAVAARGCLTVPTGGMSSVARLDLLRNLHATALFCTPSYALHLAETAREQHIDPASLGVKKIVVAGEPGGSVPARRERIETAWNAKLIDHAGASEIGAWGYSDPQRQGLYINESEFLAEFRSLASGDLAGEGELSELVLTTLGRLGSPVIRYRTGDLVRPTWNGSGDCNFVLLEGGVLGRVDDMLVVRGVNIFPASIEQILLSFPEVVEYRLTAFTEHEMDCLRVEVEDRLQQPQRVAQELQLRLGLRIEVADAPLGSLPRFEGKGRRFIDQRSKL</sequence>
<protein>
    <submittedName>
        <fullName evidence="3">Phenylacetate-coenzyme A ligase</fullName>
        <ecNumber evidence="3">6.2.1.30</ecNumber>
    </submittedName>
</protein>
<feature type="region of interest" description="Disordered" evidence="1">
    <location>
        <begin position="1"/>
        <end position="27"/>
    </location>
</feature>
<evidence type="ECO:0000313" key="4">
    <source>
        <dbReference type="Proteomes" id="UP000317648"/>
    </source>
</evidence>
<dbReference type="KEGG" id="lcre:Pla8534_31120"/>
<dbReference type="InterPro" id="IPR045851">
    <property type="entry name" value="AMP-bd_C_sf"/>
</dbReference>
<name>A0A518DTY6_9BACT</name>
<dbReference type="InterPro" id="IPR028154">
    <property type="entry name" value="AMP-dep_Lig_C"/>
</dbReference>
<gene>
    <name evidence="3" type="primary">paaK</name>
    <name evidence="3" type="ORF">Pla8534_31120</name>
</gene>
<dbReference type="Gene3D" id="3.30.300.30">
    <property type="match status" value="1"/>
</dbReference>
<proteinExistence type="predicted"/>
<dbReference type="InterPro" id="IPR042099">
    <property type="entry name" value="ANL_N_sf"/>
</dbReference>
<reference evidence="3 4" key="1">
    <citation type="submission" date="2019-02" db="EMBL/GenBank/DDBJ databases">
        <title>Deep-cultivation of Planctomycetes and their phenomic and genomic characterization uncovers novel biology.</title>
        <authorList>
            <person name="Wiegand S."/>
            <person name="Jogler M."/>
            <person name="Boedeker C."/>
            <person name="Pinto D."/>
            <person name="Vollmers J."/>
            <person name="Rivas-Marin E."/>
            <person name="Kohn T."/>
            <person name="Peeters S.H."/>
            <person name="Heuer A."/>
            <person name="Rast P."/>
            <person name="Oberbeckmann S."/>
            <person name="Bunk B."/>
            <person name="Jeske O."/>
            <person name="Meyerdierks A."/>
            <person name="Storesund J.E."/>
            <person name="Kallscheuer N."/>
            <person name="Luecker S."/>
            <person name="Lage O.M."/>
            <person name="Pohl T."/>
            <person name="Merkel B.J."/>
            <person name="Hornburger P."/>
            <person name="Mueller R.-W."/>
            <person name="Bruemmer F."/>
            <person name="Labrenz M."/>
            <person name="Spormann A.M."/>
            <person name="Op den Camp H."/>
            <person name="Overmann J."/>
            <person name="Amann R."/>
            <person name="Jetten M.S.M."/>
            <person name="Mascher T."/>
            <person name="Medema M.H."/>
            <person name="Devos D.P."/>
            <person name="Kaster A.-K."/>
            <person name="Ovreas L."/>
            <person name="Rohde M."/>
            <person name="Galperin M.Y."/>
            <person name="Jogler C."/>
        </authorList>
    </citation>
    <scope>NUCLEOTIDE SEQUENCE [LARGE SCALE GENOMIC DNA]</scope>
    <source>
        <strain evidence="3 4">Pla85_3_4</strain>
    </source>
</reference>
<feature type="domain" description="AMP-dependent ligase C-terminal" evidence="2">
    <location>
        <begin position="380"/>
        <end position="464"/>
    </location>
</feature>
<dbReference type="Proteomes" id="UP000317648">
    <property type="component" value="Chromosome"/>
</dbReference>
<dbReference type="PANTHER" id="PTHR43845">
    <property type="entry name" value="BLR5969 PROTEIN"/>
    <property type="match status" value="1"/>
</dbReference>
<organism evidence="3 4">
    <name type="scientific">Lignipirellula cremea</name>
    <dbReference type="NCBI Taxonomy" id="2528010"/>
    <lineage>
        <taxon>Bacteria</taxon>
        <taxon>Pseudomonadati</taxon>
        <taxon>Planctomycetota</taxon>
        <taxon>Planctomycetia</taxon>
        <taxon>Pirellulales</taxon>
        <taxon>Pirellulaceae</taxon>
        <taxon>Lignipirellula</taxon>
    </lineage>
</organism>
<keyword evidence="3" id="KW-0436">Ligase</keyword>
<dbReference type="AlphaFoldDB" id="A0A518DTY6"/>
<dbReference type="Gene3D" id="3.40.50.12780">
    <property type="entry name" value="N-terminal domain of ligase-like"/>
    <property type="match status" value="1"/>
</dbReference>
<evidence type="ECO:0000259" key="2">
    <source>
        <dbReference type="Pfam" id="PF14535"/>
    </source>
</evidence>
<dbReference type="EMBL" id="CP036433">
    <property type="protein sequence ID" value="QDU95297.1"/>
    <property type="molecule type" value="Genomic_DNA"/>
</dbReference>
<dbReference type="Pfam" id="PF14535">
    <property type="entry name" value="AMP-binding_C_2"/>
    <property type="match status" value="1"/>
</dbReference>
<dbReference type="SUPFAM" id="SSF56801">
    <property type="entry name" value="Acetyl-CoA synthetase-like"/>
    <property type="match status" value="1"/>
</dbReference>
<evidence type="ECO:0000313" key="3">
    <source>
        <dbReference type="EMBL" id="QDU95297.1"/>
    </source>
</evidence>
<dbReference type="EC" id="6.2.1.30" evidence="3"/>
<dbReference type="PANTHER" id="PTHR43845:SF1">
    <property type="entry name" value="BLR5969 PROTEIN"/>
    <property type="match status" value="1"/>
</dbReference>